<comment type="subcellular location">
    <subcellularLocation>
        <location evidence="2 14">Nucleus</location>
    </subcellularLocation>
</comment>
<dbReference type="OrthoDB" id="190958at2759"/>
<keyword evidence="7 13" id="KW-0479">Metal-binding</keyword>
<evidence type="ECO:0000313" key="21">
    <source>
        <dbReference type="RefSeq" id="XP_033530158.1"/>
    </source>
</evidence>
<feature type="zinc finger region" description="C3H1-type" evidence="13">
    <location>
        <begin position="335"/>
        <end position="363"/>
    </location>
</feature>
<dbReference type="Proteomes" id="UP000504638">
    <property type="component" value="Unplaced"/>
</dbReference>
<dbReference type="SMART" id="SM00356">
    <property type="entry name" value="ZnF_C3H1"/>
    <property type="match status" value="1"/>
</dbReference>
<feature type="domain" description="C3H1-type" evidence="18">
    <location>
        <begin position="335"/>
        <end position="363"/>
    </location>
</feature>
<feature type="compositionally biased region" description="Low complexity" evidence="16">
    <location>
        <begin position="249"/>
        <end position="267"/>
    </location>
</feature>
<dbReference type="PANTHER" id="PTHR12930">
    <property type="entry name" value="ZINC FINGER PROTEIN 183"/>
    <property type="match status" value="1"/>
</dbReference>
<evidence type="ECO:0000256" key="12">
    <source>
        <dbReference type="ARBA" id="ARBA00023242"/>
    </source>
</evidence>
<comment type="function">
    <text evidence="1 15">Involved in pre-mRNA splicing.</text>
</comment>
<dbReference type="GO" id="GO:0008270">
    <property type="term" value="F:zinc ion binding"/>
    <property type="evidence" value="ECO:0007669"/>
    <property type="project" value="UniProtKB-KW"/>
</dbReference>
<evidence type="ECO:0000256" key="5">
    <source>
        <dbReference type="ARBA" id="ARBA00011524"/>
    </source>
</evidence>
<evidence type="ECO:0000259" key="18">
    <source>
        <dbReference type="PROSITE" id="PS50103"/>
    </source>
</evidence>
<dbReference type="PROSITE" id="PS00518">
    <property type="entry name" value="ZF_RING_1"/>
    <property type="match status" value="1"/>
</dbReference>
<evidence type="ECO:0000259" key="17">
    <source>
        <dbReference type="PROSITE" id="PS50089"/>
    </source>
</evidence>
<dbReference type="Pfam" id="PF00642">
    <property type="entry name" value="zf-CCCH"/>
    <property type="match status" value="1"/>
</dbReference>
<feature type="region of interest" description="Disordered" evidence="16">
    <location>
        <begin position="218"/>
        <end position="326"/>
    </location>
</feature>
<dbReference type="FunFam" id="3.30.40.10:FF:000045">
    <property type="entry name" value="RING finger protein 113A"/>
    <property type="match status" value="1"/>
</dbReference>
<evidence type="ECO:0000256" key="3">
    <source>
        <dbReference type="ARBA" id="ARBA00006164"/>
    </source>
</evidence>
<dbReference type="PROSITE" id="PS50103">
    <property type="entry name" value="ZF_C3H1"/>
    <property type="match status" value="1"/>
</dbReference>
<dbReference type="CDD" id="cd16539">
    <property type="entry name" value="RING-HC_RNF113A_B"/>
    <property type="match status" value="1"/>
</dbReference>
<name>A0A6G1FRX9_9PEZI</name>
<dbReference type="SUPFAM" id="SSF90229">
    <property type="entry name" value="CCCH zinc finger"/>
    <property type="match status" value="1"/>
</dbReference>
<dbReference type="EMBL" id="ML975182">
    <property type="protein sequence ID" value="KAF1808527.1"/>
    <property type="molecule type" value="Genomic_DNA"/>
</dbReference>
<dbReference type="InterPro" id="IPR017907">
    <property type="entry name" value="Znf_RING_CS"/>
</dbReference>
<keyword evidence="11 14" id="KW-0508">mRNA splicing</keyword>
<comment type="similarity">
    <text evidence="4 15">Belongs to the CWC24 family.</text>
</comment>
<dbReference type="SUPFAM" id="SSF57850">
    <property type="entry name" value="RING/U-box"/>
    <property type="match status" value="1"/>
</dbReference>
<feature type="domain" description="RING-type" evidence="17">
    <location>
        <begin position="405"/>
        <end position="442"/>
    </location>
</feature>
<accession>A0A6G1FRX9</accession>
<keyword evidence="15" id="KW-0238">DNA-binding</keyword>
<evidence type="ECO:0000256" key="10">
    <source>
        <dbReference type="ARBA" id="ARBA00022833"/>
    </source>
</evidence>
<evidence type="ECO:0000256" key="11">
    <source>
        <dbReference type="ARBA" id="ARBA00023187"/>
    </source>
</evidence>
<dbReference type="InterPro" id="IPR039971">
    <property type="entry name" value="CWC24-like"/>
</dbReference>
<keyword evidence="9 13" id="KW-0863">Zinc-finger</keyword>
<dbReference type="SMART" id="SM00184">
    <property type="entry name" value="RING"/>
    <property type="match status" value="1"/>
</dbReference>
<evidence type="ECO:0000256" key="13">
    <source>
        <dbReference type="PROSITE-ProRule" id="PRU00723"/>
    </source>
</evidence>
<evidence type="ECO:0000256" key="8">
    <source>
        <dbReference type="ARBA" id="ARBA00022728"/>
    </source>
</evidence>
<comment type="similarity">
    <text evidence="3 14">Belongs to the PRP38 family.</text>
</comment>
<keyword evidence="20" id="KW-1185">Reference proteome</keyword>
<keyword evidence="8 14" id="KW-0747">Spliceosome</keyword>
<evidence type="ECO:0000256" key="4">
    <source>
        <dbReference type="ARBA" id="ARBA00009161"/>
    </source>
</evidence>
<evidence type="ECO:0000256" key="6">
    <source>
        <dbReference type="ARBA" id="ARBA00022664"/>
    </source>
</evidence>
<proteinExistence type="inferred from homology"/>
<dbReference type="Pfam" id="PF13923">
    <property type="entry name" value="zf-C3HC4_2"/>
    <property type="match status" value="1"/>
</dbReference>
<reference evidence="21" key="3">
    <citation type="submission" date="2025-04" db="UniProtKB">
        <authorList>
            <consortium name="RefSeq"/>
        </authorList>
    </citation>
    <scope>IDENTIFICATION</scope>
    <source>
        <strain evidence="21">CBS 781.70</strain>
    </source>
</reference>
<reference evidence="19 21" key="1">
    <citation type="submission" date="2020-01" db="EMBL/GenBank/DDBJ databases">
        <authorList>
            <consortium name="DOE Joint Genome Institute"/>
            <person name="Haridas S."/>
            <person name="Albert R."/>
            <person name="Binder M."/>
            <person name="Bloem J."/>
            <person name="Labutti K."/>
            <person name="Salamov A."/>
            <person name="Andreopoulos B."/>
            <person name="Baker S.E."/>
            <person name="Barry K."/>
            <person name="Bills G."/>
            <person name="Bluhm B.H."/>
            <person name="Cannon C."/>
            <person name="Castanera R."/>
            <person name="Culley D.E."/>
            <person name="Daum C."/>
            <person name="Ezra D."/>
            <person name="Gonzalez J.B."/>
            <person name="Henrissat B."/>
            <person name="Kuo A."/>
            <person name="Liang C."/>
            <person name="Lipzen A."/>
            <person name="Lutzoni F."/>
            <person name="Magnuson J."/>
            <person name="Mondo S."/>
            <person name="Nolan M."/>
            <person name="Ohm R."/>
            <person name="Pangilinan J."/>
            <person name="Park H.-J."/>
            <person name="Ramirez L."/>
            <person name="Alfaro M."/>
            <person name="Sun H."/>
            <person name="Tritt A."/>
            <person name="Yoshinaga Y."/>
            <person name="Zwiers L.-H."/>
            <person name="Turgeon B.G."/>
            <person name="Goodwin S.B."/>
            <person name="Spatafora J.W."/>
            <person name="Crous P.W."/>
            <person name="Grigoriev I.V."/>
        </authorList>
    </citation>
    <scope>NUCLEOTIDE SEQUENCE</scope>
    <source>
        <strain evidence="19 21">CBS 781.70</strain>
    </source>
</reference>
<gene>
    <name evidence="19 21" type="ORF">P152DRAFT_462390</name>
</gene>
<evidence type="ECO:0000256" key="9">
    <source>
        <dbReference type="ARBA" id="ARBA00022771"/>
    </source>
</evidence>
<dbReference type="AlphaFoldDB" id="A0A6G1FRX9"/>
<dbReference type="GO" id="GO:0034247">
    <property type="term" value="P:snoRNA splicing"/>
    <property type="evidence" value="ECO:0007669"/>
    <property type="project" value="TreeGrafter"/>
</dbReference>
<dbReference type="InterPro" id="IPR005037">
    <property type="entry name" value="PRP38"/>
</dbReference>
<dbReference type="InterPro" id="IPR000571">
    <property type="entry name" value="Znf_CCCH"/>
</dbReference>
<evidence type="ECO:0000256" key="1">
    <source>
        <dbReference type="ARBA" id="ARBA00003777"/>
    </source>
</evidence>
<evidence type="ECO:0000256" key="15">
    <source>
        <dbReference type="RuleBase" id="RU367110"/>
    </source>
</evidence>
<dbReference type="PANTHER" id="PTHR12930:SF0">
    <property type="entry name" value="RING FINGER PROTEIN 113B"/>
    <property type="match status" value="1"/>
</dbReference>
<feature type="compositionally biased region" description="Polar residues" evidence="16">
    <location>
        <begin position="294"/>
        <end position="310"/>
    </location>
</feature>
<evidence type="ECO:0000256" key="14">
    <source>
        <dbReference type="RuleBase" id="RU367025"/>
    </source>
</evidence>
<organism evidence="19">
    <name type="scientific">Eremomyces bilateralis CBS 781.70</name>
    <dbReference type="NCBI Taxonomy" id="1392243"/>
    <lineage>
        <taxon>Eukaryota</taxon>
        <taxon>Fungi</taxon>
        <taxon>Dikarya</taxon>
        <taxon>Ascomycota</taxon>
        <taxon>Pezizomycotina</taxon>
        <taxon>Dothideomycetes</taxon>
        <taxon>Dothideomycetes incertae sedis</taxon>
        <taxon>Eremomycetales</taxon>
        <taxon>Eremomycetaceae</taxon>
        <taxon>Eremomyces</taxon>
    </lineage>
</organism>
<evidence type="ECO:0000313" key="19">
    <source>
        <dbReference type="EMBL" id="KAF1808527.1"/>
    </source>
</evidence>
<evidence type="ECO:0000256" key="16">
    <source>
        <dbReference type="SAM" id="MobiDB-lite"/>
    </source>
</evidence>
<dbReference type="InterPro" id="IPR036855">
    <property type="entry name" value="Znf_CCCH_sf"/>
</dbReference>
<keyword evidence="10 13" id="KW-0862">Zinc</keyword>
<evidence type="ECO:0000256" key="2">
    <source>
        <dbReference type="ARBA" id="ARBA00004123"/>
    </source>
</evidence>
<comment type="function">
    <text evidence="14">Required for pre-mRNA splicing.</text>
</comment>
<evidence type="ECO:0000256" key="7">
    <source>
        <dbReference type="ARBA" id="ARBA00022723"/>
    </source>
</evidence>
<dbReference type="Gene3D" id="4.10.1000.10">
    <property type="entry name" value="Zinc finger, CCCH-type"/>
    <property type="match status" value="1"/>
</dbReference>
<evidence type="ECO:0000313" key="20">
    <source>
        <dbReference type="Proteomes" id="UP000504638"/>
    </source>
</evidence>
<dbReference type="GO" id="GO:0000398">
    <property type="term" value="P:mRNA splicing, via spliceosome"/>
    <property type="evidence" value="ECO:0007669"/>
    <property type="project" value="UniProtKB-UniRule"/>
</dbReference>
<dbReference type="Pfam" id="PF03371">
    <property type="entry name" value="PRP38"/>
    <property type="match status" value="1"/>
</dbReference>
<dbReference type="GO" id="GO:0003677">
    <property type="term" value="F:DNA binding"/>
    <property type="evidence" value="ECO:0007669"/>
    <property type="project" value="UniProtKB-UniRule"/>
</dbReference>
<feature type="compositionally biased region" description="Basic and acidic residues" evidence="16">
    <location>
        <begin position="218"/>
        <end position="248"/>
    </location>
</feature>
<feature type="region of interest" description="Disordered" evidence="16">
    <location>
        <begin position="106"/>
        <end position="133"/>
    </location>
</feature>
<reference evidence="21" key="2">
    <citation type="submission" date="2020-04" db="EMBL/GenBank/DDBJ databases">
        <authorList>
            <consortium name="NCBI Genome Project"/>
        </authorList>
    </citation>
    <scope>NUCLEOTIDE SEQUENCE</scope>
    <source>
        <strain evidence="21">CBS 781.70</strain>
    </source>
</reference>
<sequence>MAHRADAAALLDNRGYSGPLLRGKNPATLIETGVRDRITESYYWKEQCFGLNEATLCDRAAELTYIGGTYSDFGRPTPFLCLLFKMLQLQPSKAVVKEYLDWTEEEDEKSVNGDDAEMGNGDSKPANGDSHNGRLGSRNDFKYLRALAAFYIRLAWDPVEIYSTLEPRLEDYRKLKRRLKDGFILTYMDQFIDDLLSKDRVCGTALWKLPTRTMLEDDGKLEPRESKVADQLHSDSDVDMRDDDDARSPSRTSSPPTPRARSPSTSPERVVKRKRSPSPRSLPAPKRISPGLQAPSQTTAPSGPQPTANDEATKSARQVGPTKSSSNVRMTTYIDFAPDVCKDYKQTGFCGYGDNCKYLHAREDYKAGWALDKEWEVERNRKKGGVEKEKEEKEGEKKEEIPFACFICKKGYSNPVVTKCGHYFCEKCALERFKKSPACAACGAATGGVFKTAKNLMKRKEKEKAEV</sequence>
<keyword evidence="6 14" id="KW-0507">mRNA processing</keyword>
<dbReference type="InterPro" id="IPR001841">
    <property type="entry name" value="Znf_RING"/>
</dbReference>
<dbReference type="GO" id="GO:0005684">
    <property type="term" value="C:U2-type spliceosomal complex"/>
    <property type="evidence" value="ECO:0007669"/>
    <property type="project" value="TreeGrafter"/>
</dbReference>
<dbReference type="PROSITE" id="PS50089">
    <property type="entry name" value="ZF_RING_2"/>
    <property type="match status" value="1"/>
</dbReference>
<dbReference type="RefSeq" id="XP_033530158.1">
    <property type="nucleotide sequence ID" value="XM_033680334.1"/>
</dbReference>
<keyword evidence="12 14" id="KW-0539">Nucleus</keyword>
<dbReference type="Gene3D" id="3.30.40.10">
    <property type="entry name" value="Zinc/RING finger domain, C3HC4 (zinc finger)"/>
    <property type="match status" value="1"/>
</dbReference>
<comment type="subunit">
    <text evidence="5 15">Associated with the spliceosome.</text>
</comment>
<dbReference type="GeneID" id="54420904"/>
<dbReference type="InterPro" id="IPR013083">
    <property type="entry name" value="Znf_RING/FYVE/PHD"/>
</dbReference>
<protein>
    <recommendedName>
        <fullName evidence="14 15">Multifunctional fusion protein</fullName>
    </recommendedName>
    <domain>
        <recommendedName>
            <fullName evidence="14">Pre-mRNA-splicing factor 38</fullName>
        </recommendedName>
    </domain>
    <domain>
        <recommendedName>
            <fullName evidence="15">Pre-mRNA-splicing factor CWC24</fullName>
        </recommendedName>
    </domain>
</protein>